<name>A0A1R3GFU8_COCAP</name>
<accession>A0A1R3GFU8</accession>
<gene>
    <name evidence="3" type="ORF">CCACVL1_26113</name>
</gene>
<dbReference type="EMBL" id="AWWV01014437">
    <property type="protein sequence ID" value="OMO56968.1"/>
    <property type="molecule type" value="Genomic_DNA"/>
</dbReference>
<evidence type="ECO:0000256" key="1">
    <source>
        <dbReference type="SAM" id="Coils"/>
    </source>
</evidence>
<feature type="compositionally biased region" description="Low complexity" evidence="2">
    <location>
        <begin position="173"/>
        <end position="185"/>
    </location>
</feature>
<dbReference type="PANTHER" id="PTHR35358:SF10">
    <property type="entry name" value="PLANT PHOSPHOLIPASE-LIKE PROTEIN"/>
    <property type="match status" value="1"/>
</dbReference>
<feature type="region of interest" description="Disordered" evidence="2">
    <location>
        <begin position="134"/>
        <end position="192"/>
    </location>
</feature>
<feature type="coiled-coil region" evidence="1">
    <location>
        <begin position="370"/>
        <end position="404"/>
    </location>
</feature>
<feature type="region of interest" description="Disordered" evidence="2">
    <location>
        <begin position="1"/>
        <end position="93"/>
    </location>
</feature>
<dbReference type="STRING" id="210143.A0A1R3GFU8"/>
<feature type="compositionally biased region" description="Polar residues" evidence="2">
    <location>
        <begin position="59"/>
        <end position="77"/>
    </location>
</feature>
<sequence length="429" mass="47534">MKKKASLSKAPAIERRVTRSQTKMRVTRSQTKRKTSLVAAAQTPAESSTREVVDLVCTQGASSPLQISGSESISSLKGRNRLQEDQNSPSNTSAGIRALLCNFPDSVSTLAAPPMYVQSDATLGDKTIEFNASSEGASRKENSNSQHVEQNQGRNESDQDAPPLVTPPEDVRGAAGAHASATVASNTSLGRQIPVEEARVGSKLAKDHVFNTETNDESPTKSYSFGLTEMALLPGNVSHDQDEVQSDLLVSIRGYRVKEAYASILGKVIEKHGAMNCIMKSERNRSRCLEKVCKIVQTLQTTKLLHITDAEVTEMLRDVIDLGAARVNVGWLQQNLEHILEVKELVNQSSPLKECKDRNLQIIEESRKTLKRCEDLIPVYEDKLQKLKEKVTFEKEKIDAARAINRNIHLRFSKWQPTVKHFIEESLHP</sequence>
<dbReference type="Gramene" id="OMO56968">
    <property type="protein sequence ID" value="OMO56968"/>
    <property type="gene ID" value="CCACVL1_26113"/>
</dbReference>
<evidence type="ECO:0000313" key="3">
    <source>
        <dbReference type="EMBL" id="OMO56968.1"/>
    </source>
</evidence>
<keyword evidence="1" id="KW-0175">Coiled coil</keyword>
<organism evidence="3 4">
    <name type="scientific">Corchorus capsularis</name>
    <name type="common">Jute</name>
    <dbReference type="NCBI Taxonomy" id="210143"/>
    <lineage>
        <taxon>Eukaryota</taxon>
        <taxon>Viridiplantae</taxon>
        <taxon>Streptophyta</taxon>
        <taxon>Embryophyta</taxon>
        <taxon>Tracheophyta</taxon>
        <taxon>Spermatophyta</taxon>
        <taxon>Magnoliopsida</taxon>
        <taxon>eudicotyledons</taxon>
        <taxon>Gunneridae</taxon>
        <taxon>Pentapetalae</taxon>
        <taxon>rosids</taxon>
        <taxon>malvids</taxon>
        <taxon>Malvales</taxon>
        <taxon>Malvaceae</taxon>
        <taxon>Grewioideae</taxon>
        <taxon>Apeibeae</taxon>
        <taxon>Corchorus</taxon>
    </lineage>
</organism>
<keyword evidence="4" id="KW-1185">Reference proteome</keyword>
<dbReference type="Pfam" id="PF05278">
    <property type="entry name" value="PEARLI-4"/>
    <property type="match status" value="1"/>
</dbReference>
<feature type="compositionally biased region" description="Polar residues" evidence="2">
    <location>
        <begin position="19"/>
        <end position="29"/>
    </location>
</feature>
<feature type="compositionally biased region" description="Polar residues" evidence="2">
    <location>
        <begin position="143"/>
        <end position="154"/>
    </location>
</feature>
<dbReference type="InterPro" id="IPR007942">
    <property type="entry name" value="PLipase-like"/>
</dbReference>
<comment type="caution">
    <text evidence="3">The sequence shown here is derived from an EMBL/GenBank/DDBJ whole genome shotgun (WGS) entry which is preliminary data.</text>
</comment>
<dbReference type="OrthoDB" id="1096033at2759"/>
<evidence type="ECO:0000313" key="4">
    <source>
        <dbReference type="Proteomes" id="UP000188268"/>
    </source>
</evidence>
<dbReference type="Proteomes" id="UP000188268">
    <property type="component" value="Unassembled WGS sequence"/>
</dbReference>
<dbReference type="PANTHER" id="PTHR35358">
    <property type="entry name" value="OS06G0711100 PROTEIN"/>
    <property type="match status" value="1"/>
</dbReference>
<dbReference type="AlphaFoldDB" id="A0A1R3GFU8"/>
<protein>
    <submittedName>
        <fullName evidence="3">Phospholipase-like protein</fullName>
    </submittedName>
</protein>
<evidence type="ECO:0000256" key="2">
    <source>
        <dbReference type="SAM" id="MobiDB-lite"/>
    </source>
</evidence>
<reference evidence="3 4" key="1">
    <citation type="submission" date="2013-09" db="EMBL/GenBank/DDBJ databases">
        <title>Corchorus capsularis genome sequencing.</title>
        <authorList>
            <person name="Alam M."/>
            <person name="Haque M.S."/>
            <person name="Islam M.S."/>
            <person name="Emdad E.M."/>
            <person name="Islam M.M."/>
            <person name="Ahmed B."/>
            <person name="Halim A."/>
            <person name="Hossen Q.M.M."/>
            <person name="Hossain M.Z."/>
            <person name="Ahmed R."/>
            <person name="Khan M.M."/>
            <person name="Islam R."/>
            <person name="Rashid M.M."/>
            <person name="Khan S.A."/>
            <person name="Rahman M.S."/>
            <person name="Alam M."/>
        </authorList>
    </citation>
    <scope>NUCLEOTIDE SEQUENCE [LARGE SCALE GENOMIC DNA]</scope>
    <source>
        <strain evidence="4">cv. CVL-1</strain>
        <tissue evidence="3">Whole seedling</tissue>
    </source>
</reference>
<proteinExistence type="predicted"/>